<gene>
    <name evidence="1" type="ORF">LCGC14_2694050</name>
</gene>
<dbReference type="AlphaFoldDB" id="A0A0F8ZHN0"/>
<protein>
    <submittedName>
        <fullName evidence="1">Uncharacterized protein</fullName>
    </submittedName>
</protein>
<dbReference type="EMBL" id="LAZR01047825">
    <property type="protein sequence ID" value="KKK93322.1"/>
    <property type="molecule type" value="Genomic_DNA"/>
</dbReference>
<feature type="non-terminal residue" evidence="1">
    <location>
        <position position="1"/>
    </location>
</feature>
<proteinExistence type="predicted"/>
<name>A0A0F8ZHN0_9ZZZZ</name>
<sequence length="51" mass="5849">VQEYARMGIEVARYTGRDHYHSGLLRMFKDLSTLHPAASRTGLSTEVHYEP</sequence>
<organism evidence="1">
    <name type="scientific">marine sediment metagenome</name>
    <dbReference type="NCBI Taxonomy" id="412755"/>
    <lineage>
        <taxon>unclassified sequences</taxon>
        <taxon>metagenomes</taxon>
        <taxon>ecological metagenomes</taxon>
    </lineage>
</organism>
<reference evidence="1" key="1">
    <citation type="journal article" date="2015" name="Nature">
        <title>Complex archaea that bridge the gap between prokaryotes and eukaryotes.</title>
        <authorList>
            <person name="Spang A."/>
            <person name="Saw J.H."/>
            <person name="Jorgensen S.L."/>
            <person name="Zaremba-Niedzwiedzka K."/>
            <person name="Martijn J."/>
            <person name="Lind A.E."/>
            <person name="van Eijk R."/>
            <person name="Schleper C."/>
            <person name="Guy L."/>
            <person name="Ettema T.J."/>
        </authorList>
    </citation>
    <scope>NUCLEOTIDE SEQUENCE</scope>
</reference>
<evidence type="ECO:0000313" key="1">
    <source>
        <dbReference type="EMBL" id="KKK93322.1"/>
    </source>
</evidence>
<comment type="caution">
    <text evidence="1">The sequence shown here is derived from an EMBL/GenBank/DDBJ whole genome shotgun (WGS) entry which is preliminary data.</text>
</comment>
<accession>A0A0F8ZHN0</accession>